<keyword evidence="1" id="KW-0378">Hydrolase</keyword>
<dbReference type="Proteomes" id="UP000321915">
    <property type="component" value="Segment"/>
</dbReference>
<reference evidence="1 2" key="1">
    <citation type="submission" date="2019-07" db="EMBL/GenBank/DDBJ databases">
        <authorList>
            <person name="Abdullah A."/>
            <person name="Lima G.C."/>
            <person name="Cuneo C.K."/>
            <person name="Ennest D.C."/>
            <person name="Fritz K.J."/>
            <person name="Johnson B.T."/>
            <person name="Larson S.M."/>
            <person name="Lemunyete M.N."/>
            <person name="Murray M.B."/>
            <person name="Osmond D.E."/>
            <person name="Patras K.A."/>
            <person name="Ransibrahmanakul S."/>
            <person name="Simpson K.A."/>
            <person name="Thull B.S."/>
            <person name="Wetzel S."/>
            <person name="Bonilla J.A."/>
            <person name="Klyczek K."/>
            <person name="Garlena R.A."/>
            <person name="Russell D.A."/>
            <person name="Pope W.H."/>
            <person name="Jacobs-Sera D."/>
            <person name="Hatfull G.F."/>
        </authorList>
    </citation>
    <scope>NUCLEOTIDE SEQUENCE [LARGE SCALE GENOMIC DNA]</scope>
</reference>
<dbReference type="GO" id="GO:0004386">
    <property type="term" value="F:helicase activity"/>
    <property type="evidence" value="ECO:0007669"/>
    <property type="project" value="UniProtKB-KW"/>
</dbReference>
<name>A0A5B8WHV8_9CAUD</name>
<evidence type="ECO:0000313" key="2">
    <source>
        <dbReference type="Proteomes" id="UP000321915"/>
    </source>
</evidence>
<gene>
    <name evidence="1" type="primary">140</name>
    <name evidence="1" type="ORF">SEA_QUI_140</name>
</gene>
<sequence>MAAIELYPHQLKALEKMHNGCVLTGDVGSGKSITSIAYYFIKVCGGDLRINSFGTLTPMSSPKDLYIITTARKRDDLDWEEEALPFGLSKKFELSHSGAQLFVDSWNNVPNYQEVENAFFIFDEQRLVGSGAWVKAFIKIAKANQWIMLSATPGDNWMDYIPLFVANGFYKNRTEFIRTHVVYNNFSKFPKVDRYVEQGVLLKHRRSILVEMPFDRHTTRHVKNILVKYDEEKFEQITKKRWHIYEERPIRDVGELFIVMRKLVNTDPSRLKAVATLYEKHPRLIVFYNYNYELDQLRTLEDILEVPFAEWNGQKHEPIPGGDKWVYLVQYTAGAEGWNCVETNATVFYSLNYSYKINHQAKGRIDRMNTKYTDLYYYILRSTSMIDNAIMKSITLKKNFNESQFYKSVFALAA</sequence>
<keyword evidence="1" id="KW-0547">Nucleotide-binding</keyword>
<dbReference type="InterPro" id="IPR027417">
    <property type="entry name" value="P-loop_NTPase"/>
</dbReference>
<dbReference type="EMBL" id="MN183282">
    <property type="protein sequence ID" value="QED11629.1"/>
    <property type="molecule type" value="Genomic_DNA"/>
</dbReference>
<dbReference type="Gene3D" id="3.40.50.300">
    <property type="entry name" value="P-loop containing nucleotide triphosphate hydrolases"/>
    <property type="match status" value="2"/>
</dbReference>
<accession>A0A5B8WHV8</accession>
<evidence type="ECO:0000313" key="1">
    <source>
        <dbReference type="EMBL" id="QED11629.1"/>
    </source>
</evidence>
<dbReference type="SUPFAM" id="SSF52540">
    <property type="entry name" value="P-loop containing nucleoside triphosphate hydrolases"/>
    <property type="match status" value="2"/>
</dbReference>
<organism evidence="1 2">
    <name type="scientific">Arthrobacter phage Qui</name>
    <dbReference type="NCBI Taxonomy" id="2603260"/>
    <lineage>
        <taxon>Viruses</taxon>
        <taxon>Duplodnaviria</taxon>
        <taxon>Heunggongvirae</taxon>
        <taxon>Uroviricota</taxon>
        <taxon>Caudoviricetes</taxon>
        <taxon>Quivirus</taxon>
        <taxon>Quivirus qui</taxon>
    </lineage>
</organism>
<keyword evidence="2" id="KW-1185">Reference proteome</keyword>
<keyword evidence="1" id="KW-0347">Helicase</keyword>
<protein>
    <submittedName>
        <fullName evidence="1">DNA helicase</fullName>
    </submittedName>
</protein>
<dbReference type="KEGG" id="vg:77936501"/>
<dbReference type="GeneID" id="77936501"/>
<keyword evidence="1" id="KW-0067">ATP-binding</keyword>
<dbReference type="RefSeq" id="YP_010660506.1">
    <property type="nucleotide sequence ID" value="NC_070877.1"/>
</dbReference>
<proteinExistence type="predicted"/>